<sequence>MKEFDYDDFKNSSSICGKYYTGLLKIHGEIIFLHKDQSQKDEKQLKSKIRYFEEKFNELLIQSEKDNFFWEFCPITVYEKTYQLRKKKYLSIFPQAEDIDFIIEEERIIGDRYTQQLVDDTESYDLSLPKIKPIYLIGSKRHPDNEMFYLNDYLLKSIGYNRNKKINYLNERKNQLINSKQESRNNVNEIHLDLSNNFKSERIVFMHELGILDYLEKRMKTDLGYFNANKLAEIISTFSGIPYTTAQSALNPIYSDANPKNNPITKNNLEKVINKLNKIGFIKTKSNQ</sequence>
<dbReference type="RefSeq" id="WP_073003093.1">
    <property type="nucleotide sequence ID" value="NZ_FQUM01000010.1"/>
</dbReference>
<dbReference type="STRING" id="1484053.SAMN05444274_11012"/>
<proteinExistence type="predicted"/>
<evidence type="ECO:0000313" key="2">
    <source>
        <dbReference type="Proteomes" id="UP000184164"/>
    </source>
</evidence>
<dbReference type="Proteomes" id="UP000184164">
    <property type="component" value="Unassembled WGS sequence"/>
</dbReference>
<protein>
    <submittedName>
        <fullName evidence="1">Uncharacterized protein</fullName>
    </submittedName>
</protein>
<keyword evidence="2" id="KW-1185">Reference proteome</keyword>
<gene>
    <name evidence="1" type="ORF">SAMN05444274_11012</name>
</gene>
<evidence type="ECO:0000313" key="1">
    <source>
        <dbReference type="EMBL" id="SHF82381.1"/>
    </source>
</evidence>
<accession>A0A1M5ETG2</accession>
<reference evidence="1 2" key="1">
    <citation type="submission" date="2016-11" db="EMBL/GenBank/DDBJ databases">
        <authorList>
            <person name="Jaros S."/>
            <person name="Januszkiewicz K."/>
            <person name="Wedrychowicz H."/>
        </authorList>
    </citation>
    <scope>NUCLEOTIDE SEQUENCE [LARGE SCALE GENOMIC DNA]</scope>
    <source>
        <strain evidence="1 2">DSM 26910</strain>
    </source>
</reference>
<name>A0A1M5ETG2_9BACT</name>
<dbReference type="OrthoDB" id="1346041at2"/>
<dbReference type="EMBL" id="FQUM01000010">
    <property type="protein sequence ID" value="SHF82381.1"/>
    <property type="molecule type" value="Genomic_DNA"/>
</dbReference>
<dbReference type="AlphaFoldDB" id="A0A1M5ETG2"/>
<organism evidence="1 2">
    <name type="scientific">Mariniphaga anaerophila</name>
    <dbReference type="NCBI Taxonomy" id="1484053"/>
    <lineage>
        <taxon>Bacteria</taxon>
        <taxon>Pseudomonadati</taxon>
        <taxon>Bacteroidota</taxon>
        <taxon>Bacteroidia</taxon>
        <taxon>Marinilabiliales</taxon>
        <taxon>Prolixibacteraceae</taxon>
        <taxon>Mariniphaga</taxon>
    </lineage>
</organism>